<protein>
    <submittedName>
        <fullName evidence="9">Carbohydrate ABC transporter membrane protein 1, CUT1 family (TC 3.A.1.1.-)</fullName>
    </submittedName>
</protein>
<keyword evidence="6 7" id="KW-0472">Membrane</keyword>
<keyword evidence="2 7" id="KW-0813">Transport</keyword>
<evidence type="ECO:0000256" key="5">
    <source>
        <dbReference type="ARBA" id="ARBA00022989"/>
    </source>
</evidence>
<evidence type="ECO:0000313" key="9">
    <source>
        <dbReference type="EMBL" id="SHK88081.1"/>
    </source>
</evidence>
<evidence type="ECO:0000256" key="2">
    <source>
        <dbReference type="ARBA" id="ARBA00022448"/>
    </source>
</evidence>
<evidence type="ECO:0000256" key="7">
    <source>
        <dbReference type="RuleBase" id="RU363032"/>
    </source>
</evidence>
<evidence type="ECO:0000313" key="10">
    <source>
        <dbReference type="Proteomes" id="UP000184386"/>
    </source>
</evidence>
<dbReference type="InterPro" id="IPR035906">
    <property type="entry name" value="MetI-like_sf"/>
</dbReference>
<dbReference type="AlphaFoldDB" id="A0A1M6W2X1"/>
<proteinExistence type="inferred from homology"/>
<dbReference type="CDD" id="cd06261">
    <property type="entry name" value="TM_PBP2"/>
    <property type="match status" value="1"/>
</dbReference>
<sequence length="320" mass="36259">MAAETNKAYRITKEEKSRQRIAMWKRVKQDRVLYLILLVPIIYLIIFKYVPMAGNVLAFRKFKIGGSMFGVEWQGLKYFKLFITDSTFWDVFSNTLLLSVLNLVFGFPIPIILALLLNELKNKTGKRVVQTITYLPKFLSTVVVVSMLQTLLSPSTGAINVFLNKLGLESIYFLNISAWFRPVYIISDIWQFMGWNSILYLTALTNVDPQLYEAAAIDGAGRWKQTLHVTIPGILPTIVITLILSTGSVLSVGFEKVLLLYTSNTMDVADVISTYTYRMGIVNSQYSYTTAVGLFQGVINLIIISFVNHISRKTTETSLW</sequence>
<evidence type="ECO:0000256" key="6">
    <source>
        <dbReference type="ARBA" id="ARBA00023136"/>
    </source>
</evidence>
<evidence type="ECO:0000256" key="3">
    <source>
        <dbReference type="ARBA" id="ARBA00022475"/>
    </source>
</evidence>
<dbReference type="InterPro" id="IPR050809">
    <property type="entry name" value="UgpAE/MalFG_permease"/>
</dbReference>
<keyword evidence="10" id="KW-1185">Reference proteome</keyword>
<dbReference type="RefSeq" id="WP_330392615.1">
    <property type="nucleotide sequence ID" value="NZ_FRAC01000019.1"/>
</dbReference>
<dbReference type="EMBL" id="FRAC01000019">
    <property type="protein sequence ID" value="SHK88081.1"/>
    <property type="molecule type" value="Genomic_DNA"/>
</dbReference>
<feature type="domain" description="ABC transmembrane type-1" evidence="8">
    <location>
        <begin position="92"/>
        <end position="307"/>
    </location>
</feature>
<keyword evidence="3" id="KW-1003">Cell membrane</keyword>
<comment type="similarity">
    <text evidence="7">Belongs to the binding-protein-dependent transport system permease family.</text>
</comment>
<dbReference type="PANTHER" id="PTHR43227">
    <property type="entry name" value="BLL4140 PROTEIN"/>
    <property type="match status" value="1"/>
</dbReference>
<keyword evidence="5 7" id="KW-1133">Transmembrane helix</keyword>
<dbReference type="Gene3D" id="1.10.3720.10">
    <property type="entry name" value="MetI-like"/>
    <property type="match status" value="1"/>
</dbReference>
<keyword evidence="4 7" id="KW-0812">Transmembrane</keyword>
<gene>
    <name evidence="9" type="ORF">SAMN02745136_03561</name>
</gene>
<dbReference type="GO" id="GO:0055085">
    <property type="term" value="P:transmembrane transport"/>
    <property type="evidence" value="ECO:0007669"/>
    <property type="project" value="InterPro"/>
</dbReference>
<name>A0A1M6W2X1_9FIRM</name>
<evidence type="ECO:0000259" key="8">
    <source>
        <dbReference type="PROSITE" id="PS50928"/>
    </source>
</evidence>
<feature type="transmembrane region" description="Helical" evidence="7">
    <location>
        <begin position="32"/>
        <end position="50"/>
    </location>
</feature>
<evidence type="ECO:0000256" key="1">
    <source>
        <dbReference type="ARBA" id="ARBA00004651"/>
    </source>
</evidence>
<feature type="transmembrane region" description="Helical" evidence="7">
    <location>
        <begin position="96"/>
        <end position="117"/>
    </location>
</feature>
<organism evidence="9 10">
    <name type="scientific">Anaerocolumna jejuensis DSM 15929</name>
    <dbReference type="NCBI Taxonomy" id="1121322"/>
    <lineage>
        <taxon>Bacteria</taxon>
        <taxon>Bacillati</taxon>
        <taxon>Bacillota</taxon>
        <taxon>Clostridia</taxon>
        <taxon>Lachnospirales</taxon>
        <taxon>Lachnospiraceae</taxon>
        <taxon>Anaerocolumna</taxon>
    </lineage>
</organism>
<dbReference type="Proteomes" id="UP000184386">
    <property type="component" value="Unassembled WGS sequence"/>
</dbReference>
<accession>A0A1M6W2X1</accession>
<dbReference type="InterPro" id="IPR000515">
    <property type="entry name" value="MetI-like"/>
</dbReference>
<dbReference type="Pfam" id="PF00528">
    <property type="entry name" value="BPD_transp_1"/>
    <property type="match status" value="1"/>
</dbReference>
<dbReference type="PANTHER" id="PTHR43227:SF11">
    <property type="entry name" value="BLL4140 PROTEIN"/>
    <property type="match status" value="1"/>
</dbReference>
<dbReference type="STRING" id="1121322.SAMN02745136_03561"/>
<dbReference type="GO" id="GO:0005886">
    <property type="term" value="C:plasma membrane"/>
    <property type="evidence" value="ECO:0007669"/>
    <property type="project" value="UniProtKB-SubCell"/>
</dbReference>
<reference evidence="9 10" key="1">
    <citation type="submission" date="2016-11" db="EMBL/GenBank/DDBJ databases">
        <authorList>
            <person name="Jaros S."/>
            <person name="Januszkiewicz K."/>
            <person name="Wedrychowicz H."/>
        </authorList>
    </citation>
    <scope>NUCLEOTIDE SEQUENCE [LARGE SCALE GENOMIC DNA]</scope>
    <source>
        <strain evidence="9 10">DSM 15929</strain>
    </source>
</reference>
<dbReference type="SUPFAM" id="SSF161098">
    <property type="entry name" value="MetI-like"/>
    <property type="match status" value="1"/>
</dbReference>
<feature type="transmembrane region" description="Helical" evidence="7">
    <location>
        <begin position="286"/>
        <end position="307"/>
    </location>
</feature>
<dbReference type="PROSITE" id="PS50928">
    <property type="entry name" value="ABC_TM1"/>
    <property type="match status" value="1"/>
</dbReference>
<evidence type="ECO:0000256" key="4">
    <source>
        <dbReference type="ARBA" id="ARBA00022692"/>
    </source>
</evidence>
<comment type="subcellular location">
    <subcellularLocation>
        <location evidence="1 7">Cell membrane</location>
        <topology evidence="1 7">Multi-pass membrane protein</topology>
    </subcellularLocation>
</comment>
<feature type="transmembrane region" description="Helical" evidence="7">
    <location>
        <begin position="234"/>
        <end position="254"/>
    </location>
</feature>